<dbReference type="PANTHER" id="PTHR36924">
    <property type="entry name" value="ANTITOXIN HIGA-1"/>
    <property type="match status" value="1"/>
</dbReference>
<evidence type="ECO:0000313" key="4">
    <source>
        <dbReference type="Proteomes" id="UP000789405"/>
    </source>
</evidence>
<reference evidence="3" key="1">
    <citation type="submission" date="2021-06" db="EMBL/GenBank/DDBJ databases">
        <authorList>
            <person name="Kallberg Y."/>
            <person name="Tangrot J."/>
            <person name="Rosling A."/>
        </authorList>
    </citation>
    <scope>NUCLEOTIDE SEQUENCE</scope>
    <source>
        <strain evidence="3">MA453B</strain>
    </source>
</reference>
<keyword evidence="1" id="KW-0238">DNA-binding</keyword>
<feature type="compositionally biased region" description="Polar residues" evidence="2">
    <location>
        <begin position="162"/>
        <end position="171"/>
    </location>
</feature>
<protein>
    <submittedName>
        <fullName evidence="3">3467_t:CDS:1</fullName>
    </submittedName>
</protein>
<dbReference type="Proteomes" id="UP000789405">
    <property type="component" value="Unassembled WGS sequence"/>
</dbReference>
<dbReference type="Gene3D" id="1.10.260.40">
    <property type="entry name" value="lambda repressor-like DNA-binding domains"/>
    <property type="match status" value="1"/>
</dbReference>
<accession>A0A9N9P995</accession>
<name>A0A9N9P995_9GLOM</name>
<gene>
    <name evidence="3" type="ORF">DERYTH_LOCUS22174</name>
</gene>
<feature type="non-terminal residue" evidence="3">
    <location>
        <position position="517"/>
    </location>
</feature>
<comment type="caution">
    <text evidence="3">The sequence shown here is derived from an EMBL/GenBank/DDBJ whole genome shotgun (WGS) entry which is preliminary data.</text>
</comment>
<evidence type="ECO:0000256" key="2">
    <source>
        <dbReference type="SAM" id="MobiDB-lite"/>
    </source>
</evidence>
<evidence type="ECO:0000313" key="3">
    <source>
        <dbReference type="EMBL" id="CAG8794969.1"/>
    </source>
</evidence>
<organism evidence="3 4">
    <name type="scientific">Dentiscutata erythropus</name>
    <dbReference type="NCBI Taxonomy" id="1348616"/>
    <lineage>
        <taxon>Eukaryota</taxon>
        <taxon>Fungi</taxon>
        <taxon>Fungi incertae sedis</taxon>
        <taxon>Mucoromycota</taxon>
        <taxon>Glomeromycotina</taxon>
        <taxon>Glomeromycetes</taxon>
        <taxon>Diversisporales</taxon>
        <taxon>Gigasporaceae</taxon>
        <taxon>Dentiscutata</taxon>
    </lineage>
</organism>
<dbReference type="NCBIfam" id="TIGR02607">
    <property type="entry name" value="antidote_HigA"/>
    <property type="match status" value="1"/>
</dbReference>
<evidence type="ECO:0000256" key="1">
    <source>
        <dbReference type="ARBA" id="ARBA00023125"/>
    </source>
</evidence>
<dbReference type="Pfam" id="PF04404">
    <property type="entry name" value="ERF"/>
    <property type="match status" value="1"/>
</dbReference>
<dbReference type="InterPro" id="IPR013430">
    <property type="entry name" value="Toxin_antidote_HigA"/>
</dbReference>
<feature type="region of interest" description="Disordered" evidence="2">
    <location>
        <begin position="481"/>
        <end position="517"/>
    </location>
</feature>
<dbReference type="SUPFAM" id="SSF47413">
    <property type="entry name" value="lambda repressor-like DNA-binding domains"/>
    <property type="match status" value="1"/>
</dbReference>
<proteinExistence type="predicted"/>
<dbReference type="GO" id="GO:0003677">
    <property type="term" value="F:DNA binding"/>
    <property type="evidence" value="ECO:0007669"/>
    <property type="project" value="UniProtKB-KW"/>
</dbReference>
<dbReference type="InterPro" id="IPR007499">
    <property type="entry name" value="ERF_bacteria_virus"/>
</dbReference>
<sequence length="517" mass="60271">MVKKSEKEVSTKEQNLYQKLQLIQSEIKELIRTEENKFQKYKFFNELQVLKLLRPLLEKYKLTLLLSDDTSQPLIHEKEGKEHFIKYLKKLEIVDAENPDQRLLFNFWAVGSNVDLAKAKGSSETYATKYLLSKFFLMPVKDEADPDYGREEEKEEPKKENSPASSVPNMEQSLTELAKQTQTISVKQVDDLVNLLRQKVKINKEIQTQFLTELDQQLAKRGVEGTTNAGNFRKKNNMGFKKAISTRTKYKKSFISMPRKKLSPIHPGEILRERLLVPRDISPQELAAALKVPKEQIKWVCEERADITPDLAARLALYFDSTRKLFLIEQGEEVLNMPLPTIRKKFKKNVREYMEANARDKRDFNMFAAEKGAVTSLRLELIQGTKNHYSIRTGGPWRIFFEQWLYGSDSWKSLALVEKEKLKAEEAGEILRVIEESGMGKRKKEERVVRKKSARIKDIKGSLKKYGLKVEPIKEEDLKKWDKMEKGKKKTKENKLPVIEEKDLDQENQEPKEEELK</sequence>
<feature type="non-terminal residue" evidence="3">
    <location>
        <position position="1"/>
    </location>
</feature>
<keyword evidence="4" id="KW-1185">Reference proteome</keyword>
<dbReference type="InterPro" id="IPR010982">
    <property type="entry name" value="Lambda_DNA-bd_dom_sf"/>
</dbReference>
<dbReference type="PANTHER" id="PTHR36924:SF1">
    <property type="entry name" value="ANTITOXIN HIGA-1"/>
    <property type="match status" value="1"/>
</dbReference>
<feature type="compositionally biased region" description="Basic and acidic residues" evidence="2">
    <location>
        <begin position="145"/>
        <end position="161"/>
    </location>
</feature>
<dbReference type="OrthoDB" id="2427207at2759"/>
<dbReference type="AlphaFoldDB" id="A0A9N9P995"/>
<feature type="region of interest" description="Disordered" evidence="2">
    <location>
        <begin position="145"/>
        <end position="171"/>
    </location>
</feature>
<dbReference type="EMBL" id="CAJVPY010030065">
    <property type="protein sequence ID" value="CAG8794969.1"/>
    <property type="molecule type" value="Genomic_DNA"/>
</dbReference>